<evidence type="ECO:0000256" key="4">
    <source>
        <dbReference type="ARBA" id="ARBA00017858"/>
    </source>
</evidence>
<dbReference type="InterPro" id="IPR000870">
    <property type="entry name" value="Homoserine_kinase"/>
</dbReference>
<dbReference type="EC" id="2.7.1.39" evidence="3 13"/>
<dbReference type="Proteomes" id="UP000612808">
    <property type="component" value="Unassembled WGS sequence"/>
</dbReference>
<dbReference type="InterPro" id="IPR020568">
    <property type="entry name" value="Ribosomal_Su5_D2-typ_SF"/>
</dbReference>
<evidence type="ECO:0000256" key="5">
    <source>
        <dbReference type="ARBA" id="ARBA00022605"/>
    </source>
</evidence>
<comment type="pathway">
    <text evidence="1 13">Amino-acid biosynthesis; L-threonine biosynthesis; L-threonine from L-aspartate: step 4/5.</text>
</comment>
<keyword evidence="8 13" id="KW-0547">Nucleotide-binding</keyword>
<dbReference type="InterPro" id="IPR036554">
    <property type="entry name" value="GHMP_kinase_C_sf"/>
</dbReference>
<dbReference type="InterPro" id="IPR014721">
    <property type="entry name" value="Ribsml_uS5_D2-typ_fold_subgr"/>
</dbReference>
<dbReference type="GO" id="GO:0005524">
    <property type="term" value="F:ATP binding"/>
    <property type="evidence" value="ECO:0007669"/>
    <property type="project" value="UniProtKB-UniRule"/>
</dbReference>
<dbReference type="RefSeq" id="WP_203659032.1">
    <property type="nucleotide sequence ID" value="NZ_BAAAZM010000008.1"/>
</dbReference>
<protein>
    <recommendedName>
        <fullName evidence="4 13">Homoserine kinase</fullName>
        <shortName evidence="13">HK</shortName>
        <shortName evidence="13">HSK</shortName>
        <ecNumber evidence="3 13">2.7.1.39</ecNumber>
    </recommendedName>
</protein>
<sequence length="300" mass="30566">MADGFRPGPVRVRVPATSANLGPGFDTLGLALAYHDEVAARVTDAGVRVTVTGEGAGSVPDDETHLVAATALATFDRLGTRPPGLELRCTNRIPHARGLGSSSAAIVAGILAAAALAGADVPTGTALRWAAEIEDHPDNVAPCLYGGATIAWTAPDGATAVRLDPVDALRPIALVPGDRTLTERARGLLPDTVPHRDAAATVARAALLVHALTTDPAYLLAGTEDRLHQEYRRAAMPASLAAIDRLREAGVPAVLSGAGGTVLCLVSAGQDIDERVAAVAGTGFATLPLAVDRAGARVSF</sequence>
<gene>
    <name evidence="13 16" type="primary">thrB</name>
    <name evidence="16" type="ORF">Aru02nite_36460</name>
</gene>
<dbReference type="PANTHER" id="PTHR20861:SF1">
    <property type="entry name" value="HOMOSERINE KINASE"/>
    <property type="match status" value="1"/>
</dbReference>
<dbReference type="InterPro" id="IPR006203">
    <property type="entry name" value="GHMP_knse_ATP-bd_CS"/>
</dbReference>
<organism evidence="16 17">
    <name type="scientific">Actinocatenispora rupis</name>
    <dbReference type="NCBI Taxonomy" id="519421"/>
    <lineage>
        <taxon>Bacteria</taxon>
        <taxon>Bacillati</taxon>
        <taxon>Actinomycetota</taxon>
        <taxon>Actinomycetes</taxon>
        <taxon>Micromonosporales</taxon>
        <taxon>Micromonosporaceae</taxon>
        <taxon>Actinocatenispora</taxon>
    </lineage>
</organism>
<dbReference type="PROSITE" id="PS00627">
    <property type="entry name" value="GHMP_KINASES_ATP"/>
    <property type="match status" value="1"/>
</dbReference>
<comment type="similarity">
    <text evidence="2 13">Belongs to the GHMP kinase family. Homoserine kinase subfamily.</text>
</comment>
<dbReference type="PRINTS" id="PR00958">
    <property type="entry name" value="HOMSERKINASE"/>
</dbReference>
<dbReference type="Gene3D" id="3.30.230.10">
    <property type="match status" value="1"/>
</dbReference>
<comment type="subcellular location">
    <subcellularLocation>
        <location evidence="13">Cytoplasm</location>
    </subcellularLocation>
</comment>
<comment type="function">
    <text evidence="12 13">Catalyzes the ATP-dependent phosphorylation of L-homoserine to L-homoserine phosphate.</text>
</comment>
<name>A0A8J3NDC4_9ACTN</name>
<evidence type="ECO:0000259" key="14">
    <source>
        <dbReference type="Pfam" id="PF00288"/>
    </source>
</evidence>
<accession>A0A8J3NDC4</accession>
<dbReference type="Pfam" id="PF00288">
    <property type="entry name" value="GHMP_kinases_N"/>
    <property type="match status" value="1"/>
</dbReference>
<evidence type="ECO:0000313" key="16">
    <source>
        <dbReference type="EMBL" id="GID12757.1"/>
    </source>
</evidence>
<feature type="binding site" evidence="13">
    <location>
        <begin position="94"/>
        <end position="104"/>
    </location>
    <ligand>
        <name>ATP</name>
        <dbReference type="ChEBI" id="CHEBI:30616"/>
    </ligand>
</feature>
<evidence type="ECO:0000313" key="17">
    <source>
        <dbReference type="Proteomes" id="UP000612808"/>
    </source>
</evidence>
<keyword evidence="17" id="KW-1185">Reference proteome</keyword>
<keyword evidence="10 13" id="KW-0067">ATP-binding</keyword>
<evidence type="ECO:0000256" key="11">
    <source>
        <dbReference type="ARBA" id="ARBA00049375"/>
    </source>
</evidence>
<reference evidence="16" key="1">
    <citation type="submission" date="2021-01" db="EMBL/GenBank/DDBJ databases">
        <title>Whole genome shotgun sequence of Actinocatenispora rupis NBRC 107355.</title>
        <authorList>
            <person name="Komaki H."/>
            <person name="Tamura T."/>
        </authorList>
    </citation>
    <scope>NUCLEOTIDE SEQUENCE</scope>
    <source>
        <strain evidence="16">NBRC 107355</strain>
    </source>
</reference>
<dbReference type="GO" id="GO:0009088">
    <property type="term" value="P:threonine biosynthetic process"/>
    <property type="evidence" value="ECO:0007669"/>
    <property type="project" value="UniProtKB-UniRule"/>
</dbReference>
<evidence type="ECO:0000256" key="6">
    <source>
        <dbReference type="ARBA" id="ARBA00022679"/>
    </source>
</evidence>
<evidence type="ECO:0000256" key="1">
    <source>
        <dbReference type="ARBA" id="ARBA00005015"/>
    </source>
</evidence>
<dbReference type="SUPFAM" id="SSF54211">
    <property type="entry name" value="Ribosomal protein S5 domain 2-like"/>
    <property type="match status" value="1"/>
</dbReference>
<dbReference type="GO" id="GO:0005737">
    <property type="term" value="C:cytoplasm"/>
    <property type="evidence" value="ECO:0007669"/>
    <property type="project" value="UniProtKB-SubCell"/>
</dbReference>
<evidence type="ECO:0000256" key="13">
    <source>
        <dbReference type="HAMAP-Rule" id="MF_00384"/>
    </source>
</evidence>
<comment type="catalytic activity">
    <reaction evidence="11 13">
        <text>L-homoserine + ATP = O-phospho-L-homoserine + ADP + H(+)</text>
        <dbReference type="Rhea" id="RHEA:13985"/>
        <dbReference type="ChEBI" id="CHEBI:15378"/>
        <dbReference type="ChEBI" id="CHEBI:30616"/>
        <dbReference type="ChEBI" id="CHEBI:57476"/>
        <dbReference type="ChEBI" id="CHEBI:57590"/>
        <dbReference type="ChEBI" id="CHEBI:456216"/>
        <dbReference type="EC" id="2.7.1.39"/>
    </reaction>
</comment>
<keyword evidence="9 13" id="KW-0418">Kinase</keyword>
<dbReference type="Gene3D" id="3.30.70.890">
    <property type="entry name" value="GHMP kinase, C-terminal domain"/>
    <property type="match status" value="1"/>
</dbReference>
<feature type="domain" description="GHMP kinase N-terminal" evidence="14">
    <location>
        <begin position="66"/>
        <end position="147"/>
    </location>
</feature>
<feature type="domain" description="GHMP kinase C-terminal" evidence="15">
    <location>
        <begin position="225"/>
        <end position="273"/>
    </location>
</feature>
<evidence type="ECO:0000259" key="15">
    <source>
        <dbReference type="Pfam" id="PF08544"/>
    </source>
</evidence>
<evidence type="ECO:0000256" key="2">
    <source>
        <dbReference type="ARBA" id="ARBA00007370"/>
    </source>
</evidence>
<evidence type="ECO:0000256" key="8">
    <source>
        <dbReference type="ARBA" id="ARBA00022741"/>
    </source>
</evidence>
<comment type="caution">
    <text evidence="16">The sequence shown here is derived from an EMBL/GenBank/DDBJ whole genome shotgun (WGS) entry which is preliminary data.</text>
</comment>
<dbReference type="InterPro" id="IPR013750">
    <property type="entry name" value="GHMP_kinase_C_dom"/>
</dbReference>
<dbReference type="HAMAP" id="MF_00384">
    <property type="entry name" value="Homoser_kinase"/>
    <property type="match status" value="1"/>
</dbReference>
<dbReference type="PIRSF" id="PIRSF000676">
    <property type="entry name" value="Homoser_kin"/>
    <property type="match status" value="1"/>
</dbReference>
<evidence type="ECO:0000256" key="3">
    <source>
        <dbReference type="ARBA" id="ARBA00012078"/>
    </source>
</evidence>
<dbReference type="NCBIfam" id="TIGR00191">
    <property type="entry name" value="thrB"/>
    <property type="match status" value="1"/>
</dbReference>
<keyword evidence="5 13" id="KW-0028">Amino-acid biosynthesis</keyword>
<dbReference type="UniPathway" id="UPA00050">
    <property type="reaction ID" value="UER00064"/>
</dbReference>
<evidence type="ECO:0000256" key="9">
    <source>
        <dbReference type="ARBA" id="ARBA00022777"/>
    </source>
</evidence>
<dbReference type="AlphaFoldDB" id="A0A8J3NDC4"/>
<dbReference type="PANTHER" id="PTHR20861">
    <property type="entry name" value="HOMOSERINE/4-DIPHOSPHOCYTIDYL-2-C-METHYL-D-ERYTHRITOL KINASE"/>
    <property type="match status" value="1"/>
</dbReference>
<keyword evidence="6 13" id="KW-0808">Transferase</keyword>
<dbReference type="Pfam" id="PF08544">
    <property type="entry name" value="GHMP_kinases_C"/>
    <property type="match status" value="1"/>
</dbReference>
<dbReference type="SUPFAM" id="SSF55060">
    <property type="entry name" value="GHMP Kinase, C-terminal domain"/>
    <property type="match status" value="1"/>
</dbReference>
<keyword evidence="7 13" id="KW-0791">Threonine biosynthesis</keyword>
<evidence type="ECO:0000256" key="7">
    <source>
        <dbReference type="ARBA" id="ARBA00022697"/>
    </source>
</evidence>
<proteinExistence type="inferred from homology"/>
<dbReference type="GO" id="GO:0004413">
    <property type="term" value="F:homoserine kinase activity"/>
    <property type="evidence" value="ECO:0007669"/>
    <property type="project" value="UniProtKB-UniRule"/>
</dbReference>
<keyword evidence="13" id="KW-0963">Cytoplasm</keyword>
<evidence type="ECO:0000256" key="10">
    <source>
        <dbReference type="ARBA" id="ARBA00022840"/>
    </source>
</evidence>
<dbReference type="InterPro" id="IPR006204">
    <property type="entry name" value="GHMP_kinase_N_dom"/>
</dbReference>
<dbReference type="EMBL" id="BOMB01000021">
    <property type="protein sequence ID" value="GID12757.1"/>
    <property type="molecule type" value="Genomic_DNA"/>
</dbReference>
<evidence type="ECO:0000256" key="12">
    <source>
        <dbReference type="ARBA" id="ARBA00049954"/>
    </source>
</evidence>